<dbReference type="NCBIfam" id="NF042953">
    <property type="entry name" value="Hhe_antiphage"/>
    <property type="match status" value="1"/>
</dbReference>
<dbReference type="InterPro" id="IPR025103">
    <property type="entry name" value="DUF4011"/>
</dbReference>
<dbReference type="PANTHER" id="PTHR10887">
    <property type="entry name" value="DNA2/NAM7 HELICASE FAMILY"/>
    <property type="match status" value="1"/>
</dbReference>
<feature type="coiled-coil region" evidence="1">
    <location>
        <begin position="1430"/>
        <end position="1457"/>
    </location>
</feature>
<dbReference type="Gene3D" id="3.40.960.10">
    <property type="entry name" value="VSR Endonuclease"/>
    <property type="match status" value="1"/>
</dbReference>
<dbReference type="InterPro" id="IPR041679">
    <property type="entry name" value="DNA2/NAM7-like_C"/>
</dbReference>
<feature type="region of interest" description="Disordered" evidence="2">
    <location>
        <begin position="209"/>
        <end position="252"/>
    </location>
</feature>
<dbReference type="Pfam" id="PF13087">
    <property type="entry name" value="AAA_12"/>
    <property type="match status" value="1"/>
</dbReference>
<evidence type="ECO:0000259" key="4">
    <source>
        <dbReference type="Pfam" id="PF13087"/>
    </source>
</evidence>
<reference evidence="7" key="1">
    <citation type="journal article" date="2019" name="Int. J. Syst. Evol. Microbiol.">
        <title>The Global Catalogue of Microorganisms (GCM) 10K type strain sequencing project: providing services to taxonomists for standard genome sequencing and annotation.</title>
        <authorList>
            <consortium name="The Broad Institute Genomics Platform"/>
            <consortium name="The Broad Institute Genome Sequencing Center for Infectious Disease"/>
            <person name="Wu L."/>
            <person name="Ma J."/>
        </authorList>
    </citation>
    <scope>NUCLEOTIDE SEQUENCE [LARGE SCALE GENOMIC DNA]</scope>
    <source>
        <strain evidence="7">JCM 18401</strain>
    </source>
</reference>
<dbReference type="RefSeq" id="WP_345335469.1">
    <property type="nucleotide sequence ID" value="NZ_BAABJZ010000076.1"/>
</dbReference>
<feature type="domain" description="DNA2/NAM7 helicase helicase" evidence="3">
    <location>
        <begin position="1525"/>
        <end position="1567"/>
    </location>
</feature>
<feature type="compositionally biased region" description="Polar residues" evidence="2">
    <location>
        <begin position="235"/>
        <end position="244"/>
    </location>
</feature>
<dbReference type="InterPro" id="IPR047187">
    <property type="entry name" value="SF1_C_Upf1"/>
</dbReference>
<evidence type="ECO:0000313" key="7">
    <source>
        <dbReference type="Proteomes" id="UP001499988"/>
    </source>
</evidence>
<dbReference type="InterPro" id="IPR011335">
    <property type="entry name" value="Restrct_endonuc-II-like"/>
</dbReference>
<organism evidence="6 7">
    <name type="scientific">Ferrimonas pelagia</name>
    <dbReference type="NCBI Taxonomy" id="1177826"/>
    <lineage>
        <taxon>Bacteria</taxon>
        <taxon>Pseudomonadati</taxon>
        <taxon>Pseudomonadota</taxon>
        <taxon>Gammaproteobacteria</taxon>
        <taxon>Alteromonadales</taxon>
        <taxon>Ferrimonadaceae</taxon>
        <taxon>Ferrimonas</taxon>
    </lineage>
</organism>
<comment type="caution">
    <text evidence="6">The sequence shown here is derived from an EMBL/GenBank/DDBJ whole genome shotgun (WGS) entry which is preliminary data.</text>
</comment>
<dbReference type="Pfam" id="PF13086">
    <property type="entry name" value="AAA_11"/>
    <property type="match status" value="2"/>
</dbReference>
<evidence type="ECO:0000259" key="3">
    <source>
        <dbReference type="Pfam" id="PF13086"/>
    </source>
</evidence>
<feature type="domain" description="DNA2/NAM7 helicase-like C-terminal" evidence="4">
    <location>
        <begin position="1602"/>
        <end position="1781"/>
    </location>
</feature>
<evidence type="ECO:0000256" key="2">
    <source>
        <dbReference type="SAM" id="MobiDB-lite"/>
    </source>
</evidence>
<name>A0ABP9EW64_9GAMM</name>
<dbReference type="CDD" id="cd18808">
    <property type="entry name" value="SF1_C_Upf1"/>
    <property type="match status" value="1"/>
</dbReference>
<dbReference type="InterPro" id="IPR041677">
    <property type="entry name" value="DNA2/NAM7_AAA_11"/>
</dbReference>
<dbReference type="SUPFAM" id="SSF52540">
    <property type="entry name" value="P-loop containing nucleoside triphosphate hydrolases"/>
    <property type="match status" value="1"/>
</dbReference>
<sequence length="2052" mass="231582">MKNKNNLHWEGQGIFLSFERKLRGKALPYHNFELRRVFRDDKGLHLEGLPEGAPQRETMTLSQIPGYIKAGEQSFASLQLLPRLESGRLSQDTASKQTGPKVGLFQRLNQAKIITRETSATVSQPRAQAHPEASELSKQGQQLIELLAQHPGLKAKEIAERLAAPRKVVNQLLYGELQAYTHQDADFGWRKLDGSLPIKSATQPCASQQALHQALTTSKKKRIDMTQQLKRHPQPQAQSQTSEPSSKRSSKGFAFESLQALRQRLLDLSGRNKLISYRYTKTNAIRVVDELPDQLFDQLLNDKSMVFGAVPEPRHEQLIEAGFIRVDEETGKETQLKNPTAKEWANWLGLNTDYELPKAESRLHSKHQDSEIQTLMFPPEMESRLRGLRSKANTAIEETGANVLFLAFGFLEWQESNDSKLVRHAPLLMLPVTLEKGKLDPKLGTYRYSLSYSGEDLLPNLSLREKLRQDFGLALPDFDEAPLPEQYLADVQSVIERHQPKWRTHRHCTLTLLDFSKQLMYFDLDPERWPQGAPNITEHPLVKRFFESRSDDEIGDFSQEYRIDQLKGVHEHYPLIDDADSSQHSALIDAIKGKNLVVEGPPGTGKSQTITNLIAAAIAQGKKVLFVAEKMAALEVVKRRLDKAGLGDFCLELHSHKTQKRKLLDDLAARLAMEGKFRAPHTIDTEIELYEANRAKLSQYAEKLNTQWQQTGKTVQQILASAVRYREQNSTVQIELSPETFHGKNLSAAKLRGLQDQAEMFADIYQQMAAQCEAQKLEAHPWYGVKNLQLAQFEFEKLITPLGQWLAQLARLADTLDKDDLSQLGLSVQLPWQQLEQQVTRLTKLPKLAGDEDLSLVAQLSEPGELGRLAQLLQDYQQLHDTNDALATLFEPQLLDCTPLQSQLSHELDSLMQISGAPDASPEQLVIRLTTVENTIEQLKQVEKLLSDIRPNMTEGAKASLKTSRLGLKETTLLFEFAQSLDPALVRNRQARFDNPAMDPLLTELEHDLSQWQAQQVELQTTFRVERLPQAEELHRLHDTLRGSSLFSWFSSAWRQDRKTALGLAQSSTKLEALVEALPQAAQFKQSESDLIQSPEYQNDLGELFRGTDTDITKLKQLRSWYCALREEYGFGFGARAALADSLMALPAQMLLGMQNLASQPEYAALTNSLQALDQLQQHFSHTPALSNSRQDLLDENHGLLALKTALRNGLNALQPQLRQQDAPLRRVRERLNQLLGHEKAQQHWSQQKGSFVWGNALALDVHAGKFSETELARVRRHQALTESIGDLPQLMEMLRGEHGHLAYNQLTKHAELASQSLLQCNEGRKQFSSEAKLDIEQWTQFGGNSVAQLIGRNQRALAQTDFLNTWIDYLNIQHKMTQLGLGKLTLAVEQHRIEAGSLDTALAASIYALLSKEIINEAPEIMRYSGKEQSAIQNKFREYDNKLKKLNQQKIAYQASKHDAPAGNSGGKVSTYSEMALIRHELGKKTRHLPIRQLINRAGASLVEVKPCFMMGPMSVAQYLEPGQIEFDLVVMDEASQVKPEDAIGTIARGKQVVVVGDPKQLPPTSFFDRAIDTEEEDVSAIEESESILDAAIPMFGCRRLRWHYRSRHESLIAFSNKSFYDSDLVVFPSPFARSDDYGVKFTRIEHGRFVNRRNIEEARVIARAVAHHLKTRPGESLGVVAMSADQREQIERSIEEISKDDPLLQNALAKESDEPLFVKNLENVQGDERDVIFISFTYGPQEVGGKVPQRFGPINSAAGWRRLNVLFTRSKKRMHVFSSMTGADILTSETSSRGVIALKEFLAFAQTGVMAQATHTGKEPDSDFEIAVMERLRQYGYECEPQVGVAGFFIDLAVKDPGKPGRYLMGIECDGATYHSAKSARDRDRLRQQVLEGLDWNIQRIWSTDWFKNPEGELVPILRQLDELRTPAAELQEETQLASEIEEIEAIQSDSAAQDEVTDQFRHEVGTLQEKLRHFNASVIVPEFPDTPDDKRLLRPAMVEALDEFQPCTKSEFNERIPAYLRLGTASPEGRAFLEAVLDIIEQFEVEVTG</sequence>
<feature type="domain" description="Restriction endonuclease type II-like" evidence="5">
    <location>
        <begin position="1826"/>
        <end position="1923"/>
    </location>
</feature>
<dbReference type="InterPro" id="IPR049468">
    <property type="entry name" value="Restrct_endonuc-II-like_dom"/>
</dbReference>
<dbReference type="InterPro" id="IPR027417">
    <property type="entry name" value="P-loop_NTPase"/>
</dbReference>
<evidence type="ECO:0000259" key="5">
    <source>
        <dbReference type="Pfam" id="PF18741"/>
    </source>
</evidence>
<dbReference type="Proteomes" id="UP001499988">
    <property type="component" value="Unassembled WGS sequence"/>
</dbReference>
<dbReference type="InterPro" id="IPR045055">
    <property type="entry name" value="DNA2/NAM7-like"/>
</dbReference>
<dbReference type="Pfam" id="PF13195">
    <property type="entry name" value="DUF4011"/>
    <property type="match status" value="1"/>
</dbReference>
<accession>A0ABP9EW64</accession>
<keyword evidence="1" id="KW-0175">Coiled coil</keyword>
<feature type="domain" description="DNA2/NAM7 helicase helicase" evidence="3">
    <location>
        <begin position="580"/>
        <end position="777"/>
    </location>
</feature>
<dbReference type="PANTHER" id="PTHR10887:SF495">
    <property type="entry name" value="HELICASE SENATAXIN ISOFORM X1-RELATED"/>
    <property type="match status" value="1"/>
</dbReference>
<dbReference type="SUPFAM" id="SSF52980">
    <property type="entry name" value="Restriction endonuclease-like"/>
    <property type="match status" value="1"/>
</dbReference>
<dbReference type="Gene3D" id="3.40.50.300">
    <property type="entry name" value="P-loop containing nucleotide triphosphate hydrolases"/>
    <property type="match status" value="3"/>
</dbReference>
<gene>
    <name evidence="6" type="ORF">GCM10023333_22290</name>
</gene>
<dbReference type="Pfam" id="PF18741">
    <property type="entry name" value="MTES_1575"/>
    <property type="match status" value="1"/>
</dbReference>
<protein>
    <submittedName>
        <fullName evidence="6">DUF4011 domain-containing protein</fullName>
    </submittedName>
</protein>
<proteinExistence type="predicted"/>
<feature type="region of interest" description="Disordered" evidence="2">
    <location>
        <begin position="118"/>
        <end position="137"/>
    </location>
</feature>
<dbReference type="EMBL" id="BAABJZ010000076">
    <property type="protein sequence ID" value="GAA4888491.1"/>
    <property type="molecule type" value="Genomic_DNA"/>
</dbReference>
<keyword evidence="7" id="KW-1185">Reference proteome</keyword>
<evidence type="ECO:0000256" key="1">
    <source>
        <dbReference type="SAM" id="Coils"/>
    </source>
</evidence>
<evidence type="ECO:0000313" key="6">
    <source>
        <dbReference type="EMBL" id="GAA4888491.1"/>
    </source>
</evidence>